<dbReference type="PROSITE" id="PS50035">
    <property type="entry name" value="PLD"/>
    <property type="match status" value="2"/>
</dbReference>
<dbReference type="GO" id="GO:0032049">
    <property type="term" value="P:cardiolipin biosynthetic process"/>
    <property type="evidence" value="ECO:0007669"/>
    <property type="project" value="UniProtKB-UniRule"/>
</dbReference>
<dbReference type="PANTHER" id="PTHR21248">
    <property type="entry name" value="CARDIOLIPIN SYNTHASE"/>
    <property type="match status" value="1"/>
</dbReference>
<evidence type="ECO:0000256" key="5">
    <source>
        <dbReference type="ARBA" id="ARBA00022692"/>
    </source>
</evidence>
<dbReference type="GO" id="GO:0005886">
    <property type="term" value="C:plasma membrane"/>
    <property type="evidence" value="ECO:0007669"/>
    <property type="project" value="UniProtKB-SubCell"/>
</dbReference>
<feature type="transmembrane region" description="Helical" evidence="13">
    <location>
        <begin position="73"/>
        <end position="91"/>
    </location>
</feature>
<keyword evidence="3" id="KW-0444">Lipid biosynthesis</keyword>
<organism evidence="15 16">
    <name type="scientific">Mesoplasma florum</name>
    <name type="common">Acholeplasma florum</name>
    <dbReference type="NCBI Taxonomy" id="2151"/>
    <lineage>
        <taxon>Bacteria</taxon>
        <taxon>Bacillati</taxon>
        <taxon>Mycoplasmatota</taxon>
        <taxon>Mollicutes</taxon>
        <taxon>Entomoplasmatales</taxon>
        <taxon>Entomoplasmataceae</taxon>
        <taxon>Mesoplasma</taxon>
    </lineage>
</organism>
<evidence type="ECO:0000256" key="6">
    <source>
        <dbReference type="ARBA" id="ARBA00022737"/>
    </source>
</evidence>
<evidence type="ECO:0000256" key="12">
    <source>
        <dbReference type="NCBIfam" id="TIGR04265"/>
    </source>
</evidence>
<evidence type="ECO:0000313" key="16">
    <source>
        <dbReference type="Proteomes" id="UP000239216"/>
    </source>
</evidence>
<keyword evidence="4" id="KW-0808">Transferase</keyword>
<keyword evidence="9 13" id="KW-0472">Membrane</keyword>
<dbReference type="EMBL" id="CP022513">
    <property type="protein sequence ID" value="AVN64682.1"/>
    <property type="molecule type" value="Genomic_DNA"/>
</dbReference>
<keyword evidence="8" id="KW-0443">Lipid metabolism</keyword>
<dbReference type="Pfam" id="PF13091">
    <property type="entry name" value="PLDc_2"/>
    <property type="match status" value="2"/>
</dbReference>
<evidence type="ECO:0000256" key="10">
    <source>
        <dbReference type="ARBA" id="ARBA00023209"/>
    </source>
</evidence>
<dbReference type="Gene3D" id="3.30.870.10">
    <property type="entry name" value="Endonuclease Chain A"/>
    <property type="match status" value="2"/>
</dbReference>
<dbReference type="CDD" id="cd09110">
    <property type="entry name" value="PLDc_CLS_1"/>
    <property type="match status" value="1"/>
</dbReference>
<keyword evidence="2" id="KW-1003">Cell membrane</keyword>
<keyword evidence="11" id="KW-1208">Phospholipid metabolism</keyword>
<feature type="transmembrane region" description="Helical" evidence="13">
    <location>
        <begin position="39"/>
        <end position="61"/>
    </location>
</feature>
<evidence type="ECO:0000256" key="13">
    <source>
        <dbReference type="SAM" id="Phobius"/>
    </source>
</evidence>
<evidence type="ECO:0000256" key="2">
    <source>
        <dbReference type="ARBA" id="ARBA00022475"/>
    </source>
</evidence>
<dbReference type="Pfam" id="PF13396">
    <property type="entry name" value="PLDc_N"/>
    <property type="match status" value="1"/>
</dbReference>
<dbReference type="SMART" id="SM00155">
    <property type="entry name" value="PLDc"/>
    <property type="match status" value="2"/>
</dbReference>
<reference evidence="15 16" key="1">
    <citation type="submission" date="2017-07" db="EMBL/GenBank/DDBJ databases">
        <title>Comparative genomic analysis of Mesoplasma florum.</title>
        <authorList>
            <person name="Baby V."/>
            <person name="Lachance J.-C."/>
            <person name="Gagnon J."/>
            <person name="Lucier J.-F."/>
            <person name="Matteau D."/>
            <person name="Knight T.F."/>
            <person name="Rodrigue S."/>
        </authorList>
    </citation>
    <scope>NUCLEOTIDE SEQUENCE [LARGE SCALE GENOMIC DNA]</scope>
    <source>
        <strain evidence="15 16">CnuA-2</strain>
    </source>
</reference>
<evidence type="ECO:0000256" key="8">
    <source>
        <dbReference type="ARBA" id="ARBA00023098"/>
    </source>
</evidence>
<evidence type="ECO:0000256" key="4">
    <source>
        <dbReference type="ARBA" id="ARBA00022679"/>
    </source>
</evidence>
<keyword evidence="5 13" id="KW-0812">Transmembrane</keyword>
<keyword evidence="6" id="KW-0677">Repeat</keyword>
<proteinExistence type="predicted"/>
<feature type="domain" description="PLD phosphodiesterase" evidence="14">
    <location>
        <begin position="251"/>
        <end position="278"/>
    </location>
</feature>
<dbReference type="GO" id="GO:0008808">
    <property type="term" value="F:cardiolipin synthase activity"/>
    <property type="evidence" value="ECO:0007669"/>
    <property type="project" value="UniProtKB-UniRule"/>
</dbReference>
<evidence type="ECO:0000256" key="1">
    <source>
        <dbReference type="ARBA" id="ARBA00004651"/>
    </source>
</evidence>
<evidence type="ECO:0000256" key="11">
    <source>
        <dbReference type="ARBA" id="ARBA00023264"/>
    </source>
</evidence>
<dbReference type="SUPFAM" id="SSF56024">
    <property type="entry name" value="Phospholipase D/nuclease"/>
    <property type="match status" value="2"/>
</dbReference>
<dbReference type="InterPro" id="IPR022924">
    <property type="entry name" value="Cardiolipin_synthase"/>
</dbReference>
<name>A0A2R3P866_MESFO</name>
<feature type="transmembrane region" description="Helical" evidence="13">
    <location>
        <begin position="7"/>
        <end position="27"/>
    </location>
</feature>
<dbReference type="AlphaFoldDB" id="A0A2R3P866"/>
<sequence length="521" mass="60868">MIMKKPFVATASLIAMFSIGGALYVAINLCLNFFMPTPLPFIFFISVTHIVSMVWAIVVLCNRKRRIETRIRWAIFIIIIPFFGIMSYIFLGRVYKYNKNKNYLYNKNSVSALQPKVQYDIENLKEIERLNPEFKRSFMMTFEQQKEGIYANTEVEYLKSGNEYFSNLLNDIKNAKEYVMINCYIISEGEFLNKLTNLLVEKMNEGVRVYIIYDFLGSYGRFTTSKKRLIQEGANLIAYSPIHFPFLKWNANYRDHRKDISIDGQIGYLGGVNISDEYINKSGVFGFWNDSAIRIIGEGVQEIESIFQKDWNFYATKKQKKIEKLEPKFGKAIRKRFRTDEFIQVVSDGPNHDRPICLELLLNLIHSAQNRIWLKSPYFIPPPEIINALCNAASTGLDVRILLPGRSDKFLLLEVSKQWTKKMFENGVKIYSMNDTFIHEKAYIFDESISFTGSSNLDYRALFCDQQTMALIRSNNMNKKIEEKMIHDMDKSFEYKFMPNKDLPLWKRAIVKVYNIMAPLL</sequence>
<evidence type="ECO:0000256" key="3">
    <source>
        <dbReference type="ARBA" id="ARBA00022516"/>
    </source>
</evidence>
<evidence type="ECO:0000256" key="9">
    <source>
        <dbReference type="ARBA" id="ARBA00023136"/>
    </source>
</evidence>
<evidence type="ECO:0000256" key="7">
    <source>
        <dbReference type="ARBA" id="ARBA00022989"/>
    </source>
</evidence>
<feature type="domain" description="PLD phosphodiesterase" evidence="14">
    <location>
        <begin position="434"/>
        <end position="461"/>
    </location>
</feature>
<evidence type="ECO:0000259" key="14">
    <source>
        <dbReference type="PROSITE" id="PS50035"/>
    </source>
</evidence>
<keyword evidence="10" id="KW-0594">Phospholipid biosynthesis</keyword>
<dbReference type="EC" id="2.7.8.-" evidence="12"/>
<comment type="subcellular location">
    <subcellularLocation>
        <location evidence="1">Cell membrane</location>
        <topology evidence="1">Multi-pass membrane protein</topology>
    </subcellularLocation>
</comment>
<gene>
    <name evidence="15" type="primary">cls</name>
    <name evidence="15" type="ORF">CG003_03415</name>
</gene>
<dbReference type="InterPro" id="IPR001736">
    <property type="entry name" value="PLipase_D/transphosphatidylase"/>
</dbReference>
<keyword evidence="7 13" id="KW-1133">Transmembrane helix</keyword>
<accession>A0A2R3P866</accession>
<dbReference type="CDD" id="cd09112">
    <property type="entry name" value="PLDc_CLS_2"/>
    <property type="match status" value="1"/>
</dbReference>
<dbReference type="Proteomes" id="UP000239216">
    <property type="component" value="Chromosome"/>
</dbReference>
<dbReference type="NCBIfam" id="TIGR04265">
    <property type="entry name" value="bac_cardiolipin"/>
    <property type="match status" value="1"/>
</dbReference>
<dbReference type="PANTHER" id="PTHR21248:SF22">
    <property type="entry name" value="PHOSPHOLIPASE D"/>
    <property type="match status" value="1"/>
</dbReference>
<protein>
    <recommendedName>
        <fullName evidence="12">Cardiolipin synthase</fullName>
        <ecNumber evidence="12">2.7.8.-</ecNumber>
    </recommendedName>
</protein>
<dbReference type="InterPro" id="IPR025202">
    <property type="entry name" value="PLD-like_dom"/>
</dbReference>
<evidence type="ECO:0000313" key="15">
    <source>
        <dbReference type="EMBL" id="AVN64682.1"/>
    </source>
</evidence>
<dbReference type="InterPro" id="IPR027379">
    <property type="entry name" value="CLS_N"/>
</dbReference>